<dbReference type="EMBL" id="CP048838">
    <property type="protein sequence ID" value="QJA03072.1"/>
    <property type="molecule type" value="Genomic_DNA"/>
</dbReference>
<evidence type="ECO:0000313" key="3">
    <source>
        <dbReference type="Proteomes" id="UP000503330"/>
    </source>
</evidence>
<proteinExistence type="inferred from homology"/>
<gene>
    <name evidence="2" type="ORF">G4D54_11745</name>
</gene>
<dbReference type="InterPro" id="IPR038595">
    <property type="entry name" value="LOR_sf"/>
</dbReference>
<evidence type="ECO:0000256" key="1">
    <source>
        <dbReference type="ARBA" id="ARBA00005437"/>
    </source>
</evidence>
<dbReference type="InterPro" id="IPR025659">
    <property type="entry name" value="Tubby-like_C"/>
</dbReference>
<comment type="similarity">
    <text evidence="1">Belongs to the LOR family.</text>
</comment>
<evidence type="ECO:0008006" key="4">
    <source>
        <dbReference type="Google" id="ProtNLM"/>
    </source>
</evidence>
<reference evidence="2 3" key="1">
    <citation type="submission" date="2020-02" db="EMBL/GenBank/DDBJ databases">
        <authorList>
            <person name="Kociolek L.K."/>
            <person name="Ozer E.A."/>
        </authorList>
    </citation>
    <scope>NUCLEOTIDE SEQUENCE [LARGE SCALE GENOMIC DNA]</scope>
    <source>
        <strain evidence="2 3">ATCC 14501</strain>
    </source>
</reference>
<dbReference type="Pfam" id="PF04525">
    <property type="entry name" value="LOR"/>
    <property type="match status" value="1"/>
</dbReference>
<name>A0AAP9MFX1_CLOIN</name>
<evidence type="ECO:0000313" key="2">
    <source>
        <dbReference type="EMBL" id="QJA03072.1"/>
    </source>
</evidence>
<organism evidence="2 3">
    <name type="scientific">Clostridium innocuum</name>
    <dbReference type="NCBI Taxonomy" id="1522"/>
    <lineage>
        <taxon>Bacteria</taxon>
        <taxon>Bacillati</taxon>
        <taxon>Bacillota</taxon>
        <taxon>Clostridia</taxon>
        <taxon>Eubacteriales</taxon>
        <taxon>Clostridiaceae</taxon>
        <taxon>Clostridium</taxon>
    </lineage>
</organism>
<sequence>MKLLFKQRMFSWFDSYDIYDEAGNSVYTVEGKMSWGHRLVIYNAYKEEIGEIKEEVFTFLPRFRMYMNDECFGMIEKELSFFKPKSHLSCNDWAIYGDLMEWEYDVISEREGLIMHASKELFHFTDTYVLNIQQEGHALLALMIVLAIDAAKYSHNG</sequence>
<dbReference type="GeneID" id="61926220"/>
<protein>
    <recommendedName>
        <fullName evidence="4">LURP-one-related family protein</fullName>
    </recommendedName>
</protein>
<accession>A0AAP9MFX1</accession>
<dbReference type="RefSeq" id="WP_002608613.1">
    <property type="nucleotide sequence ID" value="NZ_BAAACC010000007.1"/>
</dbReference>
<dbReference type="InterPro" id="IPR007612">
    <property type="entry name" value="LOR"/>
</dbReference>
<dbReference type="Proteomes" id="UP000503330">
    <property type="component" value="Chromosome"/>
</dbReference>
<dbReference type="Gene3D" id="2.40.160.200">
    <property type="entry name" value="LURP1-related"/>
    <property type="match status" value="1"/>
</dbReference>
<dbReference type="SUPFAM" id="SSF54518">
    <property type="entry name" value="Tubby C-terminal domain-like"/>
    <property type="match status" value="1"/>
</dbReference>
<dbReference type="AlphaFoldDB" id="A0AAP9MFX1"/>